<feature type="compositionally biased region" description="Low complexity" evidence="8">
    <location>
        <begin position="723"/>
        <end position="745"/>
    </location>
</feature>
<comment type="caution">
    <text evidence="10">The sequence shown here is derived from an EMBL/GenBank/DDBJ whole genome shotgun (WGS) entry which is preliminary data.</text>
</comment>
<feature type="compositionally biased region" description="Low complexity" evidence="8">
    <location>
        <begin position="686"/>
        <end position="709"/>
    </location>
</feature>
<dbReference type="PANTHER" id="PTHR47992">
    <property type="entry name" value="PROTEIN PHOSPHATASE"/>
    <property type="match status" value="1"/>
</dbReference>
<accession>A0A0V0QM10</accession>
<keyword evidence="7" id="KW-0175">Coiled coil</keyword>
<proteinExistence type="inferred from homology"/>
<dbReference type="Gene3D" id="3.60.40.10">
    <property type="entry name" value="PPM-type phosphatase domain"/>
    <property type="match status" value="2"/>
</dbReference>
<feature type="compositionally biased region" description="Low complexity" evidence="8">
    <location>
        <begin position="303"/>
        <end position="312"/>
    </location>
</feature>
<comment type="subcellular location">
    <subcellularLocation>
        <location evidence="1">Membrane</location>
        <topology evidence="1">Peripheral membrane protein</topology>
    </subcellularLocation>
</comment>
<keyword evidence="11" id="KW-1185">Reference proteome</keyword>
<dbReference type="InterPro" id="IPR000222">
    <property type="entry name" value="PP2C_BS"/>
</dbReference>
<evidence type="ECO:0000256" key="5">
    <source>
        <dbReference type="ARBA" id="ARBA00023136"/>
    </source>
</evidence>
<dbReference type="PROSITE" id="PS01032">
    <property type="entry name" value="PPM_1"/>
    <property type="match status" value="1"/>
</dbReference>
<feature type="region of interest" description="Disordered" evidence="8">
    <location>
        <begin position="686"/>
        <end position="710"/>
    </location>
</feature>
<dbReference type="AlphaFoldDB" id="A0A0V0QM10"/>
<evidence type="ECO:0000256" key="4">
    <source>
        <dbReference type="ARBA" id="ARBA00022912"/>
    </source>
</evidence>
<keyword evidence="4 6" id="KW-0904">Protein phosphatase</keyword>
<feature type="region of interest" description="Disordered" evidence="8">
    <location>
        <begin position="152"/>
        <end position="231"/>
    </location>
</feature>
<reference evidence="10 11" key="1">
    <citation type="journal article" date="2015" name="Sci. Rep.">
        <title>Genome of the facultative scuticociliatosis pathogen Pseudocohnilembus persalinus provides insight into its virulence through horizontal gene transfer.</title>
        <authorList>
            <person name="Xiong J."/>
            <person name="Wang G."/>
            <person name="Cheng J."/>
            <person name="Tian M."/>
            <person name="Pan X."/>
            <person name="Warren A."/>
            <person name="Jiang C."/>
            <person name="Yuan D."/>
            <person name="Miao W."/>
        </authorList>
    </citation>
    <scope>NUCLEOTIDE SEQUENCE [LARGE SCALE GENOMIC DNA]</scope>
    <source>
        <strain evidence="10">36N120E</strain>
    </source>
</reference>
<evidence type="ECO:0000313" key="10">
    <source>
        <dbReference type="EMBL" id="KRX03359.1"/>
    </source>
</evidence>
<dbReference type="GO" id="GO:0016020">
    <property type="term" value="C:membrane"/>
    <property type="evidence" value="ECO:0007669"/>
    <property type="project" value="UniProtKB-SubCell"/>
</dbReference>
<evidence type="ECO:0000313" key="11">
    <source>
        <dbReference type="Proteomes" id="UP000054937"/>
    </source>
</evidence>
<name>A0A0V0QM10_PSEPJ</name>
<feature type="coiled-coil region" evidence="7">
    <location>
        <begin position="809"/>
        <end position="884"/>
    </location>
</feature>
<evidence type="ECO:0000256" key="6">
    <source>
        <dbReference type="RuleBase" id="RU003465"/>
    </source>
</evidence>
<organism evidence="10 11">
    <name type="scientific">Pseudocohnilembus persalinus</name>
    <name type="common">Ciliate</name>
    <dbReference type="NCBI Taxonomy" id="266149"/>
    <lineage>
        <taxon>Eukaryota</taxon>
        <taxon>Sar</taxon>
        <taxon>Alveolata</taxon>
        <taxon>Ciliophora</taxon>
        <taxon>Intramacronucleata</taxon>
        <taxon>Oligohymenophorea</taxon>
        <taxon>Scuticociliatia</taxon>
        <taxon>Philasterida</taxon>
        <taxon>Pseudocohnilembidae</taxon>
        <taxon>Pseudocohnilembus</taxon>
    </lineage>
</organism>
<feature type="domain" description="PPM-type phosphatase" evidence="9">
    <location>
        <begin position="404"/>
        <end position="672"/>
    </location>
</feature>
<keyword evidence="3 6" id="KW-0378">Hydrolase</keyword>
<dbReference type="SMART" id="SM00332">
    <property type="entry name" value="PP2Cc"/>
    <property type="match status" value="1"/>
</dbReference>
<dbReference type="GO" id="GO:0046872">
    <property type="term" value="F:metal ion binding"/>
    <property type="evidence" value="ECO:0007669"/>
    <property type="project" value="UniProtKB-KW"/>
</dbReference>
<feature type="compositionally biased region" description="Low complexity" evidence="8">
    <location>
        <begin position="208"/>
        <end position="231"/>
    </location>
</feature>
<dbReference type="Pfam" id="PF00481">
    <property type="entry name" value="PP2C"/>
    <property type="match status" value="2"/>
</dbReference>
<gene>
    <name evidence="10" type="ORF">PPERSA_08656</name>
</gene>
<dbReference type="PROSITE" id="PS51746">
    <property type="entry name" value="PPM_2"/>
    <property type="match status" value="1"/>
</dbReference>
<dbReference type="OrthoDB" id="10264738at2759"/>
<dbReference type="CDD" id="cd00143">
    <property type="entry name" value="PP2Cc"/>
    <property type="match status" value="1"/>
</dbReference>
<keyword evidence="5" id="KW-0472">Membrane</keyword>
<evidence type="ECO:0000259" key="9">
    <source>
        <dbReference type="PROSITE" id="PS51746"/>
    </source>
</evidence>
<feature type="compositionally biased region" description="Polar residues" evidence="8">
    <location>
        <begin position="9"/>
        <end position="19"/>
    </location>
</feature>
<evidence type="ECO:0000256" key="8">
    <source>
        <dbReference type="SAM" id="MobiDB-lite"/>
    </source>
</evidence>
<feature type="region of interest" description="Disordered" evidence="8">
    <location>
        <begin position="1"/>
        <end position="30"/>
    </location>
</feature>
<evidence type="ECO:0000256" key="3">
    <source>
        <dbReference type="ARBA" id="ARBA00022801"/>
    </source>
</evidence>
<evidence type="ECO:0000256" key="2">
    <source>
        <dbReference type="ARBA" id="ARBA00022723"/>
    </source>
</evidence>
<dbReference type="InParanoid" id="A0A0V0QM10"/>
<feature type="region of interest" description="Disordered" evidence="8">
    <location>
        <begin position="723"/>
        <end position="757"/>
    </location>
</feature>
<feature type="compositionally biased region" description="Low complexity" evidence="8">
    <location>
        <begin position="357"/>
        <end position="376"/>
    </location>
</feature>
<feature type="region of interest" description="Disordered" evidence="8">
    <location>
        <begin position="303"/>
        <end position="386"/>
    </location>
</feature>
<protein>
    <submittedName>
        <fullName evidence="10">Protein phosphatase 2C (PP2C)-like domain</fullName>
    </submittedName>
</protein>
<sequence>MYSRKENQGKYNQINNSYNPKLKLESESVKGSYNPLKNQLQNLYPESSTSASYASKYNYQYQPQTSQSQQFQLGYFAQKQQAQNPQKSYDVRPYSASMNMPYSATNQQYMHSNISKQFWAGNATTKNDNLKNVNKFSDFYNFQNQNLNQNLHQQNSQQQQKQQSLLQSQKYQENLRKQSRDLSSLMEREESPTLKKKQFSEQHSQFYSQNPSNNLNSNLSNNLNNNQNNNNNKQVAQSIQFNTNNEVHKADKNSYSLGSSLYQSANTEQFSKLQAKKQQQQQQQQQNNFQQQQQQQQQQNNLQQQQQQQQMEIEQEEQQEPSHSLSKNQQPNYYELKRKHQSMQYKKNPSLSQQQENNNNNNNNTNNNNNNSNNNNQKLFEAGEPLPNQEPTKCSFKRSGIVKAYAANTNQGLVRNYNEDRVSIILNIMKPQSRQQETWPKCSFFGVYDGHGGVMCADFLRDNLHQYVIKEPSFPWNPKEALKNGFKAAESQFLEMAQNKEIFREQMAQKLILFLETISLAMNRNKLELPKEGGKFISKTQAQTTKMGPNNKTYNQLLLGPLRVFPGRLSVSRTFGDIEAKLEKFGGNPNVVICDPEIKSFKITDDQDFIILASDGIFDKLSSREAIQQVWESTNEKQPNIHKQCGLGVEYILRESLNQKSLDNVTVVMIAFQNFKTKLFGQSSQKTQKSIQQSQTVQPSKNQSNQNQKMPLEERSLNIQNQQPNQLQLQQQQQQQMEKNLKQSQYQSKQNENLPKQQIQNQNQNQNYNQNQNQNQNSASVQHLNLQQQSYRKNNNNNKQVSSSYQNFSQKLQQNQQFLEQQLNSRTKKKSIENTNLNRNAVSISYRDQSSLQEKAKKQQQQQLQQQQQQLQQQQQQLQQQQQNNFSSQNYASLHGRKNSMKENINYDLNQNLNQNYNQNFQQNKMKLLDQKISEISSKVNQFSMLENYSKIRGSYMQK</sequence>
<feature type="compositionally biased region" description="Polar residues" evidence="8">
    <location>
        <begin position="321"/>
        <end position="332"/>
    </location>
</feature>
<feature type="compositionally biased region" description="Polar residues" evidence="8">
    <location>
        <begin position="342"/>
        <end position="356"/>
    </location>
</feature>
<keyword evidence="2" id="KW-0479">Metal-binding</keyword>
<dbReference type="InterPro" id="IPR001932">
    <property type="entry name" value="PPM-type_phosphatase-like_dom"/>
</dbReference>
<dbReference type="InterPro" id="IPR036457">
    <property type="entry name" value="PPM-type-like_dom_sf"/>
</dbReference>
<evidence type="ECO:0000256" key="1">
    <source>
        <dbReference type="ARBA" id="ARBA00004170"/>
    </source>
</evidence>
<dbReference type="GO" id="GO:0004722">
    <property type="term" value="F:protein serine/threonine phosphatase activity"/>
    <property type="evidence" value="ECO:0007669"/>
    <property type="project" value="InterPro"/>
</dbReference>
<evidence type="ECO:0000256" key="7">
    <source>
        <dbReference type="SAM" id="Coils"/>
    </source>
</evidence>
<feature type="compositionally biased region" description="Basic and acidic residues" evidence="8">
    <location>
        <begin position="173"/>
        <end position="193"/>
    </location>
</feature>
<dbReference type="InterPro" id="IPR015655">
    <property type="entry name" value="PP2C"/>
</dbReference>
<dbReference type="Proteomes" id="UP000054937">
    <property type="component" value="Unassembled WGS sequence"/>
</dbReference>
<feature type="compositionally biased region" description="Polar residues" evidence="8">
    <location>
        <begin position="746"/>
        <end position="756"/>
    </location>
</feature>
<dbReference type="SUPFAM" id="SSF81606">
    <property type="entry name" value="PP2C-like"/>
    <property type="match status" value="1"/>
</dbReference>
<comment type="similarity">
    <text evidence="6">Belongs to the PP2C family.</text>
</comment>
<feature type="compositionally biased region" description="Low complexity" evidence="8">
    <location>
        <begin position="152"/>
        <end position="169"/>
    </location>
</feature>
<dbReference type="EMBL" id="LDAU01000134">
    <property type="protein sequence ID" value="KRX03359.1"/>
    <property type="molecule type" value="Genomic_DNA"/>
</dbReference>
<dbReference type="OMA" id="FWAGNAT"/>